<dbReference type="GO" id="GO:0016491">
    <property type="term" value="F:oxidoreductase activity"/>
    <property type="evidence" value="ECO:0007669"/>
    <property type="project" value="UniProtKB-KW"/>
</dbReference>
<dbReference type="InterPro" id="IPR051814">
    <property type="entry name" value="NAD(P)H-dep_FMN_reductase"/>
</dbReference>
<keyword evidence="1" id="KW-0285">Flavoprotein</keyword>
<evidence type="ECO:0000256" key="3">
    <source>
        <dbReference type="ARBA" id="ARBA00023002"/>
    </source>
</evidence>
<comment type="caution">
    <text evidence="5">The sequence shown here is derived from an EMBL/GenBank/DDBJ whole genome shotgun (WGS) entry which is preliminary data.</text>
</comment>
<keyword evidence="3" id="KW-0560">Oxidoreductase</keyword>
<dbReference type="EMBL" id="PVTL01000005">
    <property type="protein sequence ID" value="PRY67860.1"/>
    <property type="molecule type" value="Genomic_DNA"/>
</dbReference>
<dbReference type="InterPro" id="IPR005025">
    <property type="entry name" value="FMN_Rdtase-like_dom"/>
</dbReference>
<evidence type="ECO:0000259" key="4">
    <source>
        <dbReference type="Pfam" id="PF03358"/>
    </source>
</evidence>
<gene>
    <name evidence="5" type="ORF">B0I08_10521</name>
</gene>
<dbReference type="RefSeq" id="WP_106212380.1">
    <property type="nucleotide sequence ID" value="NZ_PVTL01000005.1"/>
</dbReference>
<dbReference type="AlphaFoldDB" id="A0A2T0VCG2"/>
<dbReference type="PANTHER" id="PTHR43408:SF2">
    <property type="entry name" value="FMN REDUCTASE (NADPH)"/>
    <property type="match status" value="1"/>
</dbReference>
<protein>
    <submittedName>
        <fullName evidence="5">FMN reductase</fullName>
    </submittedName>
</protein>
<feature type="domain" description="NADPH-dependent FMN reductase-like" evidence="4">
    <location>
        <begin position="3"/>
        <end position="141"/>
    </location>
</feature>
<dbReference type="PANTHER" id="PTHR43408">
    <property type="entry name" value="FMN REDUCTASE (NADPH)"/>
    <property type="match status" value="1"/>
</dbReference>
<name>A0A2T0VCG2_9MICO</name>
<accession>A0A2T0VCG2</accession>
<evidence type="ECO:0000313" key="6">
    <source>
        <dbReference type="Proteomes" id="UP000237983"/>
    </source>
</evidence>
<proteinExistence type="predicted"/>
<evidence type="ECO:0000256" key="2">
    <source>
        <dbReference type="ARBA" id="ARBA00022643"/>
    </source>
</evidence>
<keyword evidence="6" id="KW-1185">Reference proteome</keyword>
<dbReference type="Proteomes" id="UP000237983">
    <property type="component" value="Unassembled WGS sequence"/>
</dbReference>
<dbReference type="InterPro" id="IPR029039">
    <property type="entry name" value="Flavoprotein-like_sf"/>
</dbReference>
<dbReference type="Gene3D" id="3.40.50.360">
    <property type="match status" value="1"/>
</dbReference>
<reference evidence="5 6" key="1">
    <citation type="submission" date="2018-03" db="EMBL/GenBank/DDBJ databases">
        <title>Genomic Encyclopedia of Type Strains, Phase III (KMG-III): the genomes of soil and plant-associated and newly described type strains.</title>
        <authorList>
            <person name="Whitman W."/>
        </authorList>
    </citation>
    <scope>NUCLEOTIDE SEQUENCE [LARGE SCALE GENOMIC DNA]</scope>
    <source>
        <strain evidence="5 6">CGMCC 1.12484</strain>
    </source>
</reference>
<sequence>MLKVTLLVGNPKADSRTLRIAKTLVVKLLAEDSYTLTVIDLANYSSTIFTWPSAEMNELTQAAADSDLLVVASPTYKATYTGLLKAFLDRYSNKGLRGVIAIPVMTGADLSHSMGPDVHLRPLLVELGASVPTSGLYFVASQMDHLDEIADAWAREASEVLNLLLPLIHGAAAYTDGTEPALEPAGAHR</sequence>
<dbReference type="SUPFAM" id="SSF52218">
    <property type="entry name" value="Flavoproteins"/>
    <property type="match status" value="1"/>
</dbReference>
<evidence type="ECO:0000313" key="5">
    <source>
        <dbReference type="EMBL" id="PRY67860.1"/>
    </source>
</evidence>
<keyword evidence="2" id="KW-0288">FMN</keyword>
<organism evidence="5 6">
    <name type="scientific">Glaciihabitans tibetensis</name>
    <dbReference type="NCBI Taxonomy" id="1266600"/>
    <lineage>
        <taxon>Bacteria</taxon>
        <taxon>Bacillati</taxon>
        <taxon>Actinomycetota</taxon>
        <taxon>Actinomycetes</taxon>
        <taxon>Micrococcales</taxon>
        <taxon>Microbacteriaceae</taxon>
        <taxon>Glaciihabitans</taxon>
    </lineage>
</organism>
<dbReference type="Pfam" id="PF03358">
    <property type="entry name" value="FMN_red"/>
    <property type="match status" value="1"/>
</dbReference>
<dbReference type="OrthoDB" id="1643408at2"/>
<evidence type="ECO:0000256" key="1">
    <source>
        <dbReference type="ARBA" id="ARBA00022630"/>
    </source>
</evidence>